<protein>
    <submittedName>
        <fullName evidence="3">Chemotaxis protein CheW</fullName>
    </submittedName>
</protein>
<dbReference type="PROSITE" id="PS50851">
    <property type="entry name" value="CHEW"/>
    <property type="match status" value="1"/>
</dbReference>
<reference evidence="3 4" key="1">
    <citation type="submission" date="2015-10" db="EMBL/GenBank/DDBJ databases">
        <title>Butyribacter intestini gen. nov., sp. nov., a butyric acid-producing bacterium of the family Lachnospiraceae isolated from the human faeces.</title>
        <authorList>
            <person name="Zou Y."/>
            <person name="Xue W."/>
            <person name="Luo G."/>
            <person name="Lv M."/>
        </authorList>
    </citation>
    <scope>NUCLEOTIDE SEQUENCE [LARGE SCALE GENOMIC DNA]</scope>
    <source>
        <strain evidence="3 4">TF01-11</strain>
    </source>
</reference>
<evidence type="ECO:0000259" key="2">
    <source>
        <dbReference type="PROSITE" id="PS50851"/>
    </source>
</evidence>
<dbReference type="InterPro" id="IPR002545">
    <property type="entry name" value="CheW-lke_dom"/>
</dbReference>
<dbReference type="Gene3D" id="2.40.50.180">
    <property type="entry name" value="CheA-289, Domain 4"/>
    <property type="match status" value="1"/>
</dbReference>
<comment type="caution">
    <text evidence="3">The sequence shown here is derived from an EMBL/GenBank/DDBJ whole genome shotgun (WGS) entry which is preliminary data.</text>
</comment>
<dbReference type="SUPFAM" id="SSF50341">
    <property type="entry name" value="CheW-like"/>
    <property type="match status" value="1"/>
</dbReference>
<sequence>MPDVIVEDEIQKEQYMTFKCADEIYGISIKYVNEIIGLSQITKVPETQDYLIGLINLRGKIIPVIDVRIRFGKEPLEYNDRTCVIVIDVKSTVIGLIVDAIDEVAAFAENEITPPPSVSDLVMQAKKYVFGIGRVNGEVKLLLDPDKLINDPEPEKDDEAEDETEEE</sequence>
<dbReference type="InterPro" id="IPR036061">
    <property type="entry name" value="CheW-like_dom_sf"/>
</dbReference>
<dbReference type="EMBL" id="LLKB01000001">
    <property type="protein sequence ID" value="KQC86872.1"/>
    <property type="molecule type" value="Genomic_DNA"/>
</dbReference>
<accession>A0AAW3JVS5</accession>
<gene>
    <name evidence="3" type="ORF">APZ18_01570</name>
</gene>
<evidence type="ECO:0000256" key="1">
    <source>
        <dbReference type="SAM" id="MobiDB-lite"/>
    </source>
</evidence>
<feature type="compositionally biased region" description="Acidic residues" evidence="1">
    <location>
        <begin position="152"/>
        <end position="167"/>
    </location>
</feature>
<dbReference type="SMART" id="SM00260">
    <property type="entry name" value="CheW"/>
    <property type="match status" value="1"/>
</dbReference>
<dbReference type="InterPro" id="IPR039315">
    <property type="entry name" value="CheW"/>
</dbReference>
<dbReference type="Gene3D" id="2.30.30.40">
    <property type="entry name" value="SH3 Domains"/>
    <property type="match status" value="1"/>
</dbReference>
<proteinExistence type="predicted"/>
<dbReference type="Proteomes" id="UP000050833">
    <property type="component" value="Unassembled WGS sequence"/>
</dbReference>
<dbReference type="PANTHER" id="PTHR22617:SF23">
    <property type="entry name" value="CHEMOTAXIS PROTEIN CHEW"/>
    <property type="match status" value="1"/>
</dbReference>
<feature type="domain" description="CheW-like" evidence="2">
    <location>
        <begin position="12"/>
        <end position="154"/>
    </location>
</feature>
<dbReference type="GO" id="GO:0007165">
    <property type="term" value="P:signal transduction"/>
    <property type="evidence" value="ECO:0007669"/>
    <property type="project" value="InterPro"/>
</dbReference>
<dbReference type="GO" id="GO:0006935">
    <property type="term" value="P:chemotaxis"/>
    <property type="evidence" value="ECO:0007669"/>
    <property type="project" value="InterPro"/>
</dbReference>
<name>A0AAW3JVS5_9FIRM</name>
<organism evidence="3 4">
    <name type="scientific">Butyribacter intestini</name>
    <dbReference type="NCBI Taxonomy" id="1703332"/>
    <lineage>
        <taxon>Bacteria</taxon>
        <taxon>Bacillati</taxon>
        <taxon>Bacillota</taxon>
        <taxon>Clostridia</taxon>
        <taxon>Lachnospirales</taxon>
        <taxon>Lachnospiraceae</taxon>
        <taxon>Butyribacter</taxon>
    </lineage>
</organism>
<dbReference type="Pfam" id="PF01584">
    <property type="entry name" value="CheW"/>
    <property type="match status" value="1"/>
</dbReference>
<evidence type="ECO:0000313" key="4">
    <source>
        <dbReference type="Proteomes" id="UP000050833"/>
    </source>
</evidence>
<dbReference type="AlphaFoldDB" id="A0AAW3JVS5"/>
<feature type="region of interest" description="Disordered" evidence="1">
    <location>
        <begin position="145"/>
        <end position="167"/>
    </location>
</feature>
<evidence type="ECO:0000313" key="3">
    <source>
        <dbReference type="EMBL" id="KQC86872.1"/>
    </source>
</evidence>
<keyword evidence="4" id="KW-1185">Reference proteome</keyword>
<dbReference type="GO" id="GO:0005829">
    <property type="term" value="C:cytosol"/>
    <property type="evidence" value="ECO:0007669"/>
    <property type="project" value="TreeGrafter"/>
</dbReference>
<dbReference type="PANTHER" id="PTHR22617">
    <property type="entry name" value="CHEMOTAXIS SENSOR HISTIDINE KINASE-RELATED"/>
    <property type="match status" value="1"/>
</dbReference>